<evidence type="ECO:0008006" key="3">
    <source>
        <dbReference type="Google" id="ProtNLM"/>
    </source>
</evidence>
<feature type="non-terminal residue" evidence="1">
    <location>
        <position position="1"/>
    </location>
</feature>
<proteinExistence type="predicted"/>
<organism evidence="1 2">
    <name type="scientific">Tanacetum coccineum</name>
    <dbReference type="NCBI Taxonomy" id="301880"/>
    <lineage>
        <taxon>Eukaryota</taxon>
        <taxon>Viridiplantae</taxon>
        <taxon>Streptophyta</taxon>
        <taxon>Embryophyta</taxon>
        <taxon>Tracheophyta</taxon>
        <taxon>Spermatophyta</taxon>
        <taxon>Magnoliopsida</taxon>
        <taxon>eudicotyledons</taxon>
        <taxon>Gunneridae</taxon>
        <taxon>Pentapetalae</taxon>
        <taxon>asterids</taxon>
        <taxon>campanulids</taxon>
        <taxon>Asterales</taxon>
        <taxon>Asteraceae</taxon>
        <taxon>Asteroideae</taxon>
        <taxon>Anthemideae</taxon>
        <taxon>Anthemidinae</taxon>
        <taxon>Tanacetum</taxon>
    </lineage>
</organism>
<dbReference type="EMBL" id="BQNB010015090">
    <property type="protein sequence ID" value="GJT35902.1"/>
    <property type="molecule type" value="Genomic_DNA"/>
</dbReference>
<protein>
    <recommendedName>
        <fullName evidence="3">Retrovirus-related Pol polyprotein from transposon TNT 1-94</fullName>
    </recommendedName>
</protein>
<gene>
    <name evidence="1" type="ORF">Tco_0926321</name>
</gene>
<evidence type="ECO:0000313" key="1">
    <source>
        <dbReference type="EMBL" id="GJT35902.1"/>
    </source>
</evidence>
<name>A0ABQ5DAM0_9ASTR</name>
<accession>A0ABQ5DAM0</accession>
<evidence type="ECO:0000313" key="2">
    <source>
        <dbReference type="Proteomes" id="UP001151760"/>
    </source>
</evidence>
<keyword evidence="2" id="KW-1185">Reference proteome</keyword>
<sequence>ALSEDLPQVLDSRGGSHVTNVPPFDVDDFSSWKDRFLVYLDGLEPYLLEILENESYVPISPASTFENILIKPKKQWSHEDRKLANQDKRLKSIIISCLPNDVMKSVIKCTIAKSMWNYLILIHKGPSDIRDTKIPALRLKFNAFKALEGEKVKETYYKLEILLNELENKDVKIPQAKVNATFVNSPPKKWLGMNQTLRANKVIKNDSLATLSTSKTLISNTCFQESDLDVEEDTRSSSKILANLNVEFHKRALLANQKRFYKRSRKVGKEHACFISFSFRAIKLELAKKRLPTRSNTTREDLTTLLAQSFPPEELQKLRNDFLIVPQQHHVDIFTEAWTHFIQGLSYKKSLHQGSNLWLQDLALYENESWHVPRDFANPVKAISLPQDVPSTSDRRLIKPENQVQRLMEAHLAPNATILNQSLAEQNKNPSSPKCVHFINSIIILNKEDETKEEGSVKTITTECEDHEMTVEREGFRGRN</sequence>
<reference evidence="1" key="2">
    <citation type="submission" date="2022-01" db="EMBL/GenBank/DDBJ databases">
        <authorList>
            <person name="Yamashiro T."/>
            <person name="Shiraishi A."/>
            <person name="Satake H."/>
            <person name="Nakayama K."/>
        </authorList>
    </citation>
    <scope>NUCLEOTIDE SEQUENCE</scope>
</reference>
<comment type="caution">
    <text evidence="1">The sequence shown here is derived from an EMBL/GenBank/DDBJ whole genome shotgun (WGS) entry which is preliminary data.</text>
</comment>
<dbReference type="Proteomes" id="UP001151760">
    <property type="component" value="Unassembled WGS sequence"/>
</dbReference>
<reference evidence="1" key="1">
    <citation type="journal article" date="2022" name="Int. J. Mol. Sci.">
        <title>Draft Genome of Tanacetum Coccineum: Genomic Comparison of Closely Related Tanacetum-Family Plants.</title>
        <authorList>
            <person name="Yamashiro T."/>
            <person name="Shiraishi A."/>
            <person name="Nakayama K."/>
            <person name="Satake H."/>
        </authorList>
    </citation>
    <scope>NUCLEOTIDE SEQUENCE</scope>
</reference>
<dbReference type="Pfam" id="PF14223">
    <property type="entry name" value="Retrotran_gag_2"/>
    <property type="match status" value="1"/>
</dbReference>